<keyword evidence="4" id="KW-1185">Reference proteome</keyword>
<keyword evidence="1" id="KW-0378">Hydrolase</keyword>
<name>D9R871_LACSW</name>
<protein>
    <submittedName>
        <fullName evidence="3">Beta-lactamase</fullName>
    </submittedName>
</protein>
<dbReference type="HOGENOM" id="CLU_020027_1_0_9"/>
<dbReference type="InterPro" id="IPR001466">
    <property type="entry name" value="Beta-lactam-related"/>
</dbReference>
<dbReference type="eggNOG" id="COG1680">
    <property type="taxonomic scope" value="Bacteria"/>
</dbReference>
<dbReference type="RefSeq" id="WP_013271918.1">
    <property type="nucleotide sequence ID" value="NC_014376.1"/>
</dbReference>
<evidence type="ECO:0000313" key="4">
    <source>
        <dbReference type="Proteomes" id="UP000001662"/>
    </source>
</evidence>
<proteinExistence type="predicted"/>
<dbReference type="Gene3D" id="3.40.710.10">
    <property type="entry name" value="DD-peptidase/beta-lactamase superfamily"/>
    <property type="match status" value="1"/>
</dbReference>
<dbReference type="Proteomes" id="UP000001662">
    <property type="component" value="Chromosome"/>
</dbReference>
<organism evidence="3 4">
    <name type="scientific">Lacrimispora saccharolytica (strain ATCC 35040 / DSM 2544 / NRCC 2533 / WM1)</name>
    <name type="common">Clostridium saccharolyticum</name>
    <dbReference type="NCBI Taxonomy" id="610130"/>
    <lineage>
        <taxon>Bacteria</taxon>
        <taxon>Bacillati</taxon>
        <taxon>Bacillota</taxon>
        <taxon>Clostridia</taxon>
        <taxon>Lachnospirales</taxon>
        <taxon>Lachnospiraceae</taxon>
        <taxon>Lacrimispora</taxon>
    </lineage>
</organism>
<dbReference type="Pfam" id="PF00144">
    <property type="entry name" value="Beta-lactamase"/>
    <property type="match status" value="1"/>
</dbReference>
<evidence type="ECO:0000259" key="2">
    <source>
        <dbReference type="Pfam" id="PF00144"/>
    </source>
</evidence>
<dbReference type="SUPFAM" id="SSF56601">
    <property type="entry name" value="beta-lactamase/transpeptidase-like"/>
    <property type="match status" value="1"/>
</dbReference>
<dbReference type="KEGG" id="csh:Closa_1216"/>
<feature type="domain" description="Beta-lactamase-related" evidence="2">
    <location>
        <begin position="13"/>
        <end position="314"/>
    </location>
</feature>
<dbReference type="GO" id="GO:0016787">
    <property type="term" value="F:hydrolase activity"/>
    <property type="evidence" value="ECO:0007669"/>
    <property type="project" value="UniProtKB-KW"/>
</dbReference>
<dbReference type="EMBL" id="CP002109">
    <property type="protein sequence ID" value="ADL03823.1"/>
    <property type="molecule type" value="Genomic_DNA"/>
</dbReference>
<reference evidence="3" key="1">
    <citation type="submission" date="2010-07" db="EMBL/GenBank/DDBJ databases">
        <title>Complete sequence of Clostridium saccharolyticum WM1.</title>
        <authorList>
            <consortium name="US DOE Joint Genome Institute"/>
            <person name="Lucas S."/>
            <person name="Copeland A."/>
            <person name="Lapidus A."/>
            <person name="Cheng J.-F."/>
            <person name="Bruce D."/>
            <person name="Goodwin L."/>
            <person name="Pitluck S."/>
            <person name="Chertkov O."/>
            <person name="Detter J.C."/>
            <person name="Han C."/>
            <person name="Tapia R."/>
            <person name="Land M."/>
            <person name="Hauser L."/>
            <person name="Chang Y.-J."/>
            <person name="Jeffries C."/>
            <person name="Kyrpides N."/>
            <person name="Ivanova N."/>
            <person name="Mikhailova N."/>
            <person name="Mouttaki H."/>
            <person name="Lin L."/>
            <person name="Zhou J."/>
            <person name="Hemme C.L."/>
            <person name="Woyke T."/>
        </authorList>
    </citation>
    <scope>NUCLEOTIDE SEQUENCE [LARGE SCALE GENOMIC DNA]</scope>
    <source>
        <strain evidence="3">WM1</strain>
    </source>
</reference>
<gene>
    <name evidence="3" type="ordered locus">Closa_1216</name>
</gene>
<sequence>MMRAWNDNNETMLDEMAEQLVRDQVIRGASWGFISDQGIRFKYSGKQGAVVPYCDRDVEAGLYYDLASLTKVIGTTTRVLQLVEKGVISLSTPVKEILGRFSYGDVTVEHLLLHSSGLPAEIRDKESWSWENLLEYLYTTPREREAGEGFLYSDVGFILLGKIIENLDETTLEETFRENIFNPLGMKDTSYLVQGSRKRCIPTECTEQRGCICGEVHDTKAYLLGQCGSAGLFSTLEDVAKFVKAYLEHSERLFGEELFEKLCSIVKFERTLGWSKEYGRDTLYHTGFTGTSVLMDQTSGKGFVLLTNRIHPSRNNEEFLKMRKKMNEVYLNKNSGKK</sequence>
<dbReference type="PANTHER" id="PTHR43283">
    <property type="entry name" value="BETA-LACTAMASE-RELATED"/>
    <property type="match status" value="1"/>
</dbReference>
<dbReference type="AlphaFoldDB" id="D9R871"/>
<dbReference type="InterPro" id="IPR012338">
    <property type="entry name" value="Beta-lactam/transpept-like"/>
</dbReference>
<evidence type="ECO:0000313" key="3">
    <source>
        <dbReference type="EMBL" id="ADL03823.1"/>
    </source>
</evidence>
<evidence type="ECO:0000256" key="1">
    <source>
        <dbReference type="ARBA" id="ARBA00022801"/>
    </source>
</evidence>
<dbReference type="PaxDb" id="610130-Closa_1216"/>
<dbReference type="InterPro" id="IPR050789">
    <property type="entry name" value="Diverse_Enzym_Activities"/>
</dbReference>
<dbReference type="PANTHER" id="PTHR43283:SF11">
    <property type="entry name" value="BETA-LACTAMASE-RELATED DOMAIN-CONTAINING PROTEIN"/>
    <property type="match status" value="1"/>
</dbReference>
<accession>D9R871</accession>
<dbReference type="MEROPS" id="S12.950"/>
<dbReference type="STRING" id="610130.Closa_1216"/>